<name>A0A2U1FMK1_9PSEU</name>
<keyword evidence="1" id="KW-0812">Transmembrane</keyword>
<dbReference type="Proteomes" id="UP000245639">
    <property type="component" value="Unassembled WGS sequence"/>
</dbReference>
<evidence type="ECO:0000313" key="2">
    <source>
        <dbReference type="EMBL" id="PVZ13280.1"/>
    </source>
</evidence>
<keyword evidence="3" id="KW-1185">Reference proteome</keyword>
<evidence type="ECO:0000256" key="1">
    <source>
        <dbReference type="SAM" id="Phobius"/>
    </source>
</evidence>
<evidence type="ECO:0000313" key="3">
    <source>
        <dbReference type="Proteomes" id="UP000245639"/>
    </source>
</evidence>
<proteinExistence type="predicted"/>
<protein>
    <submittedName>
        <fullName evidence="2">Uncharacterized protein</fullName>
    </submittedName>
</protein>
<organism evidence="2 3">
    <name type="scientific">Actinomycetospora cinnamomea</name>
    <dbReference type="NCBI Taxonomy" id="663609"/>
    <lineage>
        <taxon>Bacteria</taxon>
        <taxon>Bacillati</taxon>
        <taxon>Actinomycetota</taxon>
        <taxon>Actinomycetes</taxon>
        <taxon>Pseudonocardiales</taxon>
        <taxon>Pseudonocardiaceae</taxon>
        <taxon>Actinomycetospora</taxon>
    </lineage>
</organism>
<gene>
    <name evidence="2" type="ORF">C8D89_102430</name>
</gene>
<comment type="caution">
    <text evidence="2">The sequence shown here is derived from an EMBL/GenBank/DDBJ whole genome shotgun (WGS) entry which is preliminary data.</text>
</comment>
<reference evidence="2 3" key="1">
    <citation type="submission" date="2018-04" db="EMBL/GenBank/DDBJ databases">
        <title>Genomic Encyclopedia of Type Strains, Phase IV (KMG-IV): sequencing the most valuable type-strain genomes for metagenomic binning, comparative biology and taxonomic classification.</title>
        <authorList>
            <person name="Goeker M."/>
        </authorList>
    </citation>
    <scope>NUCLEOTIDE SEQUENCE [LARGE SCALE GENOMIC DNA]</scope>
    <source>
        <strain evidence="2 3">DSM 45771</strain>
    </source>
</reference>
<dbReference type="AlphaFoldDB" id="A0A2U1FMK1"/>
<feature type="transmembrane region" description="Helical" evidence="1">
    <location>
        <begin position="44"/>
        <end position="64"/>
    </location>
</feature>
<sequence>MKTVRRGVNDASTRASPARVGRTLDGRCAAMGAALDEGEPVLDLLYAGVVIVVFAILLLAVRGLDRL</sequence>
<keyword evidence="1" id="KW-0472">Membrane</keyword>
<keyword evidence="1" id="KW-1133">Transmembrane helix</keyword>
<dbReference type="EMBL" id="QEKW01000002">
    <property type="protein sequence ID" value="PVZ13280.1"/>
    <property type="molecule type" value="Genomic_DNA"/>
</dbReference>
<dbReference type="RefSeq" id="WP_133251828.1">
    <property type="nucleotide sequence ID" value="NZ_QEKW01000002.1"/>
</dbReference>
<accession>A0A2U1FMK1</accession>